<dbReference type="HOGENOM" id="CLU_067767_0_0_0"/>
<dbReference type="InterPro" id="IPR027417">
    <property type="entry name" value="P-loop_NTPase"/>
</dbReference>
<dbReference type="PANTHER" id="PTHR43063:SF1">
    <property type="entry name" value="4FE-4S CLUSTER CONTAINING PARA FAMILY ATPASE PROTEIN"/>
    <property type="match status" value="1"/>
</dbReference>
<proteinExistence type="predicted"/>
<dbReference type="STRING" id="1499966.U14_01211"/>
<feature type="domain" description="4Fe-4S ferredoxin-type" evidence="4">
    <location>
        <begin position="88"/>
        <end position="117"/>
    </location>
</feature>
<dbReference type="EMBL" id="DF820455">
    <property type="protein sequence ID" value="GAK49986.1"/>
    <property type="molecule type" value="Genomic_DNA"/>
</dbReference>
<evidence type="ECO:0000313" key="6">
    <source>
        <dbReference type="Proteomes" id="UP000030700"/>
    </source>
</evidence>
<name>A0A0S6VRV4_9BACT</name>
<evidence type="ECO:0000256" key="3">
    <source>
        <dbReference type="ARBA" id="ARBA00023014"/>
    </source>
</evidence>
<dbReference type="PANTHER" id="PTHR43063">
    <property type="entry name" value="4FE-4S CLUSTER CONTAINING PARA FAMILY ATPASE PROTEIN"/>
    <property type="match status" value="1"/>
</dbReference>
<evidence type="ECO:0000256" key="2">
    <source>
        <dbReference type="ARBA" id="ARBA00023004"/>
    </source>
</evidence>
<accession>A0A0S6VRV4</accession>
<evidence type="ECO:0000256" key="1">
    <source>
        <dbReference type="ARBA" id="ARBA00022723"/>
    </source>
</evidence>
<keyword evidence="1" id="KW-0479">Metal-binding</keyword>
<evidence type="ECO:0000313" key="5">
    <source>
        <dbReference type="EMBL" id="GAK49986.1"/>
    </source>
</evidence>
<dbReference type="PROSITE" id="PS00198">
    <property type="entry name" value="4FE4S_FER_1"/>
    <property type="match status" value="1"/>
</dbReference>
<dbReference type="InterPro" id="IPR017896">
    <property type="entry name" value="4Fe4S_Fe-S-bd"/>
</dbReference>
<protein>
    <recommendedName>
        <fullName evidence="4">4Fe-4S ferredoxin-type domain-containing protein</fullName>
    </recommendedName>
</protein>
<dbReference type="SUPFAM" id="SSF52540">
    <property type="entry name" value="P-loop containing nucleoside triphosphate hydrolases"/>
    <property type="match status" value="1"/>
</dbReference>
<organism evidence="5">
    <name type="scientific">Candidatus Moduliflexus flocculans</name>
    <dbReference type="NCBI Taxonomy" id="1499966"/>
    <lineage>
        <taxon>Bacteria</taxon>
        <taxon>Candidatus Moduliflexota</taxon>
        <taxon>Candidatus Moduliflexia</taxon>
        <taxon>Candidatus Moduliflexales</taxon>
        <taxon>Candidatus Moduliflexaceae</taxon>
    </lineage>
</organism>
<dbReference type="Pfam" id="PF00037">
    <property type="entry name" value="Fer4"/>
    <property type="match status" value="1"/>
</dbReference>
<dbReference type="Proteomes" id="UP000030700">
    <property type="component" value="Unassembled WGS sequence"/>
</dbReference>
<dbReference type="PROSITE" id="PS51379">
    <property type="entry name" value="4FE4S_FER_2"/>
    <property type="match status" value="2"/>
</dbReference>
<feature type="domain" description="4Fe-4S ferredoxin-type" evidence="4">
    <location>
        <begin position="58"/>
        <end position="87"/>
    </location>
</feature>
<keyword evidence="6" id="KW-1185">Reference proteome</keyword>
<evidence type="ECO:0000259" key="4">
    <source>
        <dbReference type="PROSITE" id="PS51379"/>
    </source>
</evidence>
<dbReference type="InterPro" id="IPR002586">
    <property type="entry name" value="CobQ/CobB/MinD/ParA_Nub-bd_dom"/>
</dbReference>
<dbReference type="GO" id="GO:0051536">
    <property type="term" value="F:iron-sulfur cluster binding"/>
    <property type="evidence" value="ECO:0007669"/>
    <property type="project" value="UniProtKB-KW"/>
</dbReference>
<keyword evidence="3" id="KW-0411">Iron-sulfur</keyword>
<dbReference type="InterPro" id="IPR017900">
    <property type="entry name" value="4Fe4S_Fe_S_CS"/>
</dbReference>
<gene>
    <name evidence="5" type="ORF">U14_01211</name>
</gene>
<reference evidence="5" key="1">
    <citation type="journal article" date="2015" name="PeerJ">
        <title>First genomic representation of candidate bacterial phylum KSB3 points to enhanced environmental sensing as a trigger of wastewater bulking.</title>
        <authorList>
            <person name="Sekiguchi Y."/>
            <person name="Ohashi A."/>
            <person name="Parks D.H."/>
            <person name="Yamauchi T."/>
            <person name="Tyson G.W."/>
            <person name="Hugenholtz P."/>
        </authorList>
    </citation>
    <scope>NUCLEOTIDE SEQUENCE [LARGE SCALE GENOMIC DNA]</scope>
</reference>
<dbReference type="Pfam" id="PF01656">
    <property type="entry name" value="CbiA"/>
    <property type="match status" value="1"/>
</dbReference>
<dbReference type="Gene3D" id="3.40.50.300">
    <property type="entry name" value="P-loop containing nucleotide triphosphate hydrolases"/>
    <property type="match status" value="1"/>
</dbReference>
<dbReference type="Gene3D" id="3.30.70.20">
    <property type="match status" value="1"/>
</dbReference>
<keyword evidence="2" id="KW-0408">Iron</keyword>
<dbReference type="AlphaFoldDB" id="A0A0S6VRV4"/>
<dbReference type="CDD" id="cd03110">
    <property type="entry name" value="SIMIBI_bact_arch"/>
    <property type="match status" value="1"/>
</dbReference>
<dbReference type="GO" id="GO:0046872">
    <property type="term" value="F:metal ion binding"/>
    <property type="evidence" value="ECO:0007669"/>
    <property type="project" value="UniProtKB-KW"/>
</dbReference>
<sequence>MVITIASGKGGTGKTTLATNLARAADAPVRFIDCDVEEPNAHLFLRPVITDAQPVRKLVPRIDAERCTLCGKCAEFCAYHALAVLPKTTLVFDALCHGCGGCTLVCPEQAIAEVGLEVGVVESGQAGMIEFAQGRLTVGEAMAGPVIRAAKSNIDRNKITILDAPPGTSCPVVATLLDTDVCLLVTEPTPFGLHDLTLAVETVRKLGLPHGVVINRAGSGDIRVETYCRNEQIPILLSIPADRRIAEAYSRGEMLIDALPEYRQPLHDALLACIALGETGKISQIKNPVRFD</sequence>